<keyword evidence="7" id="KW-0862">Zinc</keyword>
<organism evidence="11 12">
    <name type="scientific">Roseateles aquatilis</name>
    <dbReference type="NCBI Taxonomy" id="431061"/>
    <lineage>
        <taxon>Bacteria</taxon>
        <taxon>Pseudomonadati</taxon>
        <taxon>Pseudomonadota</taxon>
        <taxon>Betaproteobacteria</taxon>
        <taxon>Burkholderiales</taxon>
        <taxon>Sphaerotilaceae</taxon>
        <taxon>Roseateles</taxon>
    </lineage>
</organism>
<comment type="catalytic activity">
    <reaction evidence="10">
        <text>7,8-dihydroneopterin 3'-triphosphate + H2O = 6-carboxy-5,6,7,8-tetrahydropterin + triphosphate + acetaldehyde + 2 H(+)</text>
        <dbReference type="Rhea" id="RHEA:27966"/>
        <dbReference type="ChEBI" id="CHEBI:15343"/>
        <dbReference type="ChEBI" id="CHEBI:15377"/>
        <dbReference type="ChEBI" id="CHEBI:15378"/>
        <dbReference type="ChEBI" id="CHEBI:18036"/>
        <dbReference type="ChEBI" id="CHEBI:58462"/>
        <dbReference type="ChEBI" id="CHEBI:61032"/>
        <dbReference type="EC" id="4.1.2.50"/>
    </reaction>
</comment>
<evidence type="ECO:0000256" key="1">
    <source>
        <dbReference type="ARBA" id="ARBA00001947"/>
    </source>
</evidence>
<comment type="pathway">
    <text evidence="2">Purine metabolism; 7-cyano-7-deazaguanine biosynthesis.</text>
</comment>
<dbReference type="EC" id="4.1.2.50" evidence="4"/>
<dbReference type="InterPro" id="IPR007115">
    <property type="entry name" value="6-PTP_synth/QueD"/>
</dbReference>
<keyword evidence="12" id="KW-1185">Reference proteome</keyword>
<evidence type="ECO:0000256" key="8">
    <source>
        <dbReference type="ARBA" id="ARBA00023239"/>
    </source>
</evidence>
<dbReference type="RefSeq" id="WP_088387278.1">
    <property type="nucleotide sequence ID" value="NZ_NIOF01000014.1"/>
</dbReference>
<keyword evidence="6" id="KW-0479">Metal-binding</keyword>
<protein>
    <recommendedName>
        <fullName evidence="5">6-carboxy-5,6,7,8-tetrahydropterin synthase</fullName>
        <ecNumber evidence="4">4.1.2.50</ecNumber>
    </recommendedName>
    <alternativeName>
        <fullName evidence="9">Queuosine biosynthesis protein QueD</fullName>
    </alternativeName>
</protein>
<dbReference type="Pfam" id="PF01242">
    <property type="entry name" value="PTPS"/>
    <property type="match status" value="3"/>
</dbReference>
<reference evidence="11 12" key="1">
    <citation type="journal article" date="2008" name="Int. J. Syst. Evol. Microbiol.">
        <title>Description of Roseateles aquatilis sp. nov. and Roseateles terrae sp. nov., in the class Betaproteobacteria, and emended description of the genus Roseateles.</title>
        <authorList>
            <person name="Gomila M."/>
            <person name="Bowien B."/>
            <person name="Falsen E."/>
            <person name="Moore E.R."/>
            <person name="Lalucat J."/>
        </authorList>
    </citation>
    <scope>NUCLEOTIDE SEQUENCE [LARGE SCALE GENOMIC DNA]</scope>
    <source>
        <strain evidence="11 12">CCUG 48205</strain>
    </source>
</reference>
<evidence type="ECO:0000313" key="11">
    <source>
        <dbReference type="EMBL" id="OWQ85133.1"/>
    </source>
</evidence>
<dbReference type="PANTHER" id="PTHR12589">
    <property type="entry name" value="PYRUVOYL TETRAHYDROBIOPTERIN SYNTHASE"/>
    <property type="match status" value="1"/>
</dbReference>
<dbReference type="EMBL" id="NIOF01000014">
    <property type="protein sequence ID" value="OWQ85133.1"/>
    <property type="molecule type" value="Genomic_DNA"/>
</dbReference>
<sequence>MSSFPSPLFTASAGFESACQIDALPPGHRSRGLHGHSYLATVRAELPNGWAPFPGSEVHALRDCLERCIAPLDHALLNQHITQPTDENVARWIRHRLETEFKVPGITQVGIQSTAHSGVDLDANGHAHVWRRYRFQAAHQLPNVPMGHKCGRMHGHGFELILHANQDLGGRDLSIDYDHLDDLWAPFHAQLNYQCLNEIEGLSNPTSELISSWLWERLKPKLPELSWVTVYETGSSGANFDGERYRIWKEFTLDSAVKLTRAPDGHPLAGIHGHTFTLRLHLNAPLDEVHGWAMDFSDVKQLFDPIYKAMDHHPLHELAGLPDADTASLAAWVLQHAKAQLPPLERVDLYETRGSGAIVSHGPVEELIPV</sequence>
<gene>
    <name evidence="11" type="ORF">CDN99_23305</name>
</gene>
<evidence type="ECO:0000256" key="9">
    <source>
        <dbReference type="ARBA" id="ARBA00031449"/>
    </source>
</evidence>
<evidence type="ECO:0000256" key="10">
    <source>
        <dbReference type="ARBA" id="ARBA00048807"/>
    </source>
</evidence>
<dbReference type="GO" id="GO:0070497">
    <property type="term" value="F:6-carboxytetrahydropterin synthase activity"/>
    <property type="evidence" value="ECO:0007669"/>
    <property type="project" value="UniProtKB-EC"/>
</dbReference>
<dbReference type="Proteomes" id="UP000197468">
    <property type="component" value="Unassembled WGS sequence"/>
</dbReference>
<name>A0A246IY52_9BURK</name>
<evidence type="ECO:0000256" key="7">
    <source>
        <dbReference type="ARBA" id="ARBA00022833"/>
    </source>
</evidence>
<evidence type="ECO:0000256" key="6">
    <source>
        <dbReference type="ARBA" id="ARBA00022723"/>
    </source>
</evidence>
<dbReference type="SUPFAM" id="SSF55620">
    <property type="entry name" value="Tetrahydrobiopterin biosynthesis enzymes-like"/>
    <property type="match status" value="3"/>
</dbReference>
<dbReference type="GO" id="GO:0046872">
    <property type="term" value="F:metal ion binding"/>
    <property type="evidence" value="ECO:0007669"/>
    <property type="project" value="UniProtKB-KW"/>
</dbReference>
<proteinExistence type="inferred from homology"/>
<accession>A0A246IY52</accession>
<evidence type="ECO:0000313" key="12">
    <source>
        <dbReference type="Proteomes" id="UP000197468"/>
    </source>
</evidence>
<evidence type="ECO:0000256" key="4">
    <source>
        <dbReference type="ARBA" id="ARBA00012982"/>
    </source>
</evidence>
<dbReference type="Gene3D" id="3.30.479.10">
    <property type="entry name" value="6-pyruvoyl tetrahydropterin synthase/QueD"/>
    <property type="match status" value="3"/>
</dbReference>
<evidence type="ECO:0000256" key="5">
    <source>
        <dbReference type="ARBA" id="ARBA00018141"/>
    </source>
</evidence>
<dbReference type="AlphaFoldDB" id="A0A246IY52"/>
<comment type="cofactor">
    <cofactor evidence="1">
        <name>Zn(2+)</name>
        <dbReference type="ChEBI" id="CHEBI:29105"/>
    </cofactor>
</comment>
<keyword evidence="8" id="KW-0456">Lyase</keyword>
<dbReference type="PANTHER" id="PTHR12589:SF7">
    <property type="entry name" value="6-PYRUVOYL TETRAHYDROBIOPTERIN SYNTHASE"/>
    <property type="match status" value="1"/>
</dbReference>
<dbReference type="InterPro" id="IPR038418">
    <property type="entry name" value="6-PTP_synth/QueD_sf"/>
</dbReference>
<comment type="caution">
    <text evidence="11">The sequence shown here is derived from an EMBL/GenBank/DDBJ whole genome shotgun (WGS) entry which is preliminary data.</text>
</comment>
<dbReference type="OrthoDB" id="9804698at2"/>
<evidence type="ECO:0000256" key="3">
    <source>
        <dbReference type="ARBA" id="ARBA00008900"/>
    </source>
</evidence>
<dbReference type="UniPathway" id="UPA00391"/>
<evidence type="ECO:0000256" key="2">
    <source>
        <dbReference type="ARBA" id="ARBA00005061"/>
    </source>
</evidence>
<comment type="similarity">
    <text evidence="3">Belongs to the PTPS family. QueD subfamily.</text>
</comment>